<dbReference type="EMBL" id="BSTX01000003">
    <property type="protein sequence ID" value="GLZ79606.1"/>
    <property type="molecule type" value="Genomic_DNA"/>
</dbReference>
<dbReference type="AlphaFoldDB" id="A0A9W6SP72"/>
<evidence type="ECO:0000313" key="2">
    <source>
        <dbReference type="EMBL" id="GLZ79606.1"/>
    </source>
</evidence>
<gene>
    <name evidence="2" type="ORF">Afil01_44130</name>
</gene>
<evidence type="ECO:0000259" key="1">
    <source>
        <dbReference type="PROSITE" id="PS51186"/>
    </source>
</evidence>
<dbReference type="PANTHER" id="PTHR43792">
    <property type="entry name" value="GNAT FAMILY, PUTATIVE (AFU_ORTHOLOGUE AFUA_3G00765)-RELATED-RELATED"/>
    <property type="match status" value="1"/>
</dbReference>
<protein>
    <submittedName>
        <fullName evidence="2">N-acetyltransferase</fullName>
    </submittedName>
</protein>
<feature type="domain" description="N-acetyltransferase" evidence="1">
    <location>
        <begin position="11"/>
        <end position="169"/>
    </location>
</feature>
<reference evidence="2" key="1">
    <citation type="submission" date="2023-03" db="EMBL/GenBank/DDBJ databases">
        <title>Actinorhabdospora filicis NBRC 111898.</title>
        <authorList>
            <person name="Ichikawa N."/>
            <person name="Sato H."/>
            <person name="Tonouchi N."/>
        </authorList>
    </citation>
    <scope>NUCLEOTIDE SEQUENCE</scope>
    <source>
        <strain evidence="2">NBRC 111898</strain>
    </source>
</reference>
<dbReference type="Gene3D" id="3.40.630.30">
    <property type="match status" value="1"/>
</dbReference>
<sequence>MTGLRLTGHTTILREFTSGDLDAVHAIVGDPRVTDWLSFDARTRDEARAMLDGILTRAGQEPRGEFYLAVEADASLVGFVRLATSGVKAAKLGFAVAADHWGRGYATDAAATMTHHAFTVLGLHRVSTAIGPANHASMAVVTKLGFIPEGRIRDHVHTNGAWRDSILYGVLAHEWTPRG</sequence>
<dbReference type="GO" id="GO:0016747">
    <property type="term" value="F:acyltransferase activity, transferring groups other than amino-acyl groups"/>
    <property type="evidence" value="ECO:0007669"/>
    <property type="project" value="InterPro"/>
</dbReference>
<keyword evidence="3" id="KW-1185">Reference proteome</keyword>
<dbReference type="InterPro" id="IPR000182">
    <property type="entry name" value="GNAT_dom"/>
</dbReference>
<dbReference type="RefSeq" id="WP_285664751.1">
    <property type="nucleotide sequence ID" value="NZ_BSTX01000003.1"/>
</dbReference>
<evidence type="ECO:0000313" key="3">
    <source>
        <dbReference type="Proteomes" id="UP001165079"/>
    </source>
</evidence>
<accession>A0A9W6SP72</accession>
<dbReference type="SUPFAM" id="SSF55729">
    <property type="entry name" value="Acyl-CoA N-acyltransferases (Nat)"/>
    <property type="match status" value="1"/>
</dbReference>
<proteinExistence type="predicted"/>
<organism evidence="2 3">
    <name type="scientific">Actinorhabdospora filicis</name>
    <dbReference type="NCBI Taxonomy" id="1785913"/>
    <lineage>
        <taxon>Bacteria</taxon>
        <taxon>Bacillati</taxon>
        <taxon>Actinomycetota</taxon>
        <taxon>Actinomycetes</taxon>
        <taxon>Micromonosporales</taxon>
        <taxon>Micromonosporaceae</taxon>
        <taxon>Actinorhabdospora</taxon>
    </lineage>
</organism>
<dbReference type="PROSITE" id="PS51186">
    <property type="entry name" value="GNAT"/>
    <property type="match status" value="1"/>
</dbReference>
<name>A0A9W6SP72_9ACTN</name>
<dbReference type="InterPro" id="IPR051531">
    <property type="entry name" value="N-acetyltransferase"/>
</dbReference>
<dbReference type="Pfam" id="PF13302">
    <property type="entry name" value="Acetyltransf_3"/>
    <property type="match status" value="1"/>
</dbReference>
<comment type="caution">
    <text evidence="2">The sequence shown here is derived from an EMBL/GenBank/DDBJ whole genome shotgun (WGS) entry which is preliminary data.</text>
</comment>
<dbReference type="Proteomes" id="UP001165079">
    <property type="component" value="Unassembled WGS sequence"/>
</dbReference>
<dbReference type="InterPro" id="IPR016181">
    <property type="entry name" value="Acyl_CoA_acyltransferase"/>
</dbReference>